<evidence type="ECO:0000256" key="6">
    <source>
        <dbReference type="ARBA" id="ARBA00022786"/>
    </source>
</evidence>
<dbReference type="GO" id="GO:0016567">
    <property type="term" value="P:protein ubiquitination"/>
    <property type="evidence" value="ECO:0007669"/>
    <property type="project" value="TreeGrafter"/>
</dbReference>
<dbReference type="Pfam" id="PF14369">
    <property type="entry name" value="Zn_ribbon_19"/>
    <property type="match status" value="1"/>
</dbReference>
<gene>
    <name evidence="11" type="ORF">PHJA_001903900</name>
</gene>
<dbReference type="EMBL" id="BMAC01000496">
    <property type="protein sequence ID" value="GFP97598.1"/>
    <property type="molecule type" value="Genomic_DNA"/>
</dbReference>
<keyword evidence="3" id="KW-0808">Transferase</keyword>
<feature type="region of interest" description="Disordered" evidence="9">
    <location>
        <begin position="232"/>
        <end position="302"/>
    </location>
</feature>
<evidence type="ECO:0000256" key="1">
    <source>
        <dbReference type="ARBA" id="ARBA00000900"/>
    </source>
</evidence>
<evidence type="ECO:0000313" key="12">
    <source>
        <dbReference type="Proteomes" id="UP000653305"/>
    </source>
</evidence>
<keyword evidence="7" id="KW-0862">Zinc</keyword>
<dbReference type="AlphaFoldDB" id="A0A830CJZ9"/>
<accession>A0A830CJZ9</accession>
<evidence type="ECO:0000259" key="10">
    <source>
        <dbReference type="PROSITE" id="PS50089"/>
    </source>
</evidence>
<dbReference type="FunFam" id="3.30.40.10:FF:000022">
    <property type="entry name" value="E3 ubiquitin-protein ligase RING1-like"/>
    <property type="match status" value="1"/>
</dbReference>
<keyword evidence="12" id="KW-1185">Reference proteome</keyword>
<dbReference type="EC" id="2.3.2.27" evidence="2"/>
<dbReference type="GO" id="GO:0005737">
    <property type="term" value="C:cytoplasm"/>
    <property type="evidence" value="ECO:0007669"/>
    <property type="project" value="TreeGrafter"/>
</dbReference>
<name>A0A830CJZ9_9LAMI</name>
<feature type="compositionally biased region" description="Basic and acidic residues" evidence="9">
    <location>
        <begin position="292"/>
        <end position="302"/>
    </location>
</feature>
<dbReference type="Proteomes" id="UP000653305">
    <property type="component" value="Unassembled WGS sequence"/>
</dbReference>
<keyword evidence="5 8" id="KW-0863">Zinc-finger</keyword>
<dbReference type="InterPro" id="IPR001841">
    <property type="entry name" value="Znf_RING"/>
</dbReference>
<evidence type="ECO:0000256" key="4">
    <source>
        <dbReference type="ARBA" id="ARBA00022723"/>
    </source>
</evidence>
<dbReference type="OrthoDB" id="8062037at2759"/>
<dbReference type="PROSITE" id="PS50089">
    <property type="entry name" value="ZF_RING_2"/>
    <property type="match status" value="1"/>
</dbReference>
<dbReference type="InterPro" id="IPR013083">
    <property type="entry name" value="Znf_RING/FYVE/PHD"/>
</dbReference>
<protein>
    <recommendedName>
        <fullName evidence="2">RING-type E3 ubiquitin transferase</fullName>
        <ecNumber evidence="2">2.3.2.27</ecNumber>
    </recommendedName>
</protein>
<evidence type="ECO:0000256" key="7">
    <source>
        <dbReference type="ARBA" id="ARBA00022833"/>
    </source>
</evidence>
<dbReference type="SUPFAM" id="SSF57850">
    <property type="entry name" value="RING/U-box"/>
    <property type="match status" value="1"/>
</dbReference>
<evidence type="ECO:0000256" key="3">
    <source>
        <dbReference type="ARBA" id="ARBA00022679"/>
    </source>
</evidence>
<keyword evidence="4" id="KW-0479">Metal-binding</keyword>
<proteinExistence type="predicted"/>
<dbReference type="GO" id="GO:0008270">
    <property type="term" value="F:zinc ion binding"/>
    <property type="evidence" value="ECO:0007669"/>
    <property type="project" value="UniProtKB-KW"/>
</dbReference>
<dbReference type="PANTHER" id="PTHR15710">
    <property type="entry name" value="E3 UBIQUITIN-PROTEIN LIGASE PRAJA"/>
    <property type="match status" value="1"/>
</dbReference>
<dbReference type="Pfam" id="PF13639">
    <property type="entry name" value="zf-RING_2"/>
    <property type="match status" value="1"/>
</dbReference>
<feature type="compositionally biased region" description="Low complexity" evidence="9">
    <location>
        <begin position="232"/>
        <end position="247"/>
    </location>
</feature>
<keyword evidence="6" id="KW-0833">Ubl conjugation pathway</keyword>
<dbReference type="GO" id="GO:0061630">
    <property type="term" value="F:ubiquitin protein ligase activity"/>
    <property type="evidence" value="ECO:0007669"/>
    <property type="project" value="UniProtKB-EC"/>
</dbReference>
<dbReference type="Gene3D" id="3.30.40.10">
    <property type="entry name" value="Zinc/RING finger domain, C3HC4 (zinc finger)"/>
    <property type="match status" value="1"/>
</dbReference>
<evidence type="ECO:0000313" key="11">
    <source>
        <dbReference type="EMBL" id="GFP97598.1"/>
    </source>
</evidence>
<reference evidence="11" key="1">
    <citation type="submission" date="2020-07" db="EMBL/GenBank/DDBJ databases">
        <title>Ethylene signaling mediates host invasion by parasitic plants.</title>
        <authorList>
            <person name="Yoshida S."/>
        </authorList>
    </citation>
    <scope>NUCLEOTIDE SEQUENCE</scope>
    <source>
        <strain evidence="11">Okayama</strain>
    </source>
</reference>
<evidence type="ECO:0000256" key="5">
    <source>
        <dbReference type="ARBA" id="ARBA00022771"/>
    </source>
</evidence>
<dbReference type="InterPro" id="IPR039525">
    <property type="entry name" value="RNF126-like_zinc-ribbon"/>
</dbReference>
<evidence type="ECO:0000256" key="9">
    <source>
        <dbReference type="SAM" id="MobiDB-lite"/>
    </source>
</evidence>
<organism evidence="11 12">
    <name type="scientific">Phtheirospermum japonicum</name>
    <dbReference type="NCBI Taxonomy" id="374723"/>
    <lineage>
        <taxon>Eukaryota</taxon>
        <taxon>Viridiplantae</taxon>
        <taxon>Streptophyta</taxon>
        <taxon>Embryophyta</taxon>
        <taxon>Tracheophyta</taxon>
        <taxon>Spermatophyta</taxon>
        <taxon>Magnoliopsida</taxon>
        <taxon>eudicotyledons</taxon>
        <taxon>Gunneridae</taxon>
        <taxon>Pentapetalae</taxon>
        <taxon>asterids</taxon>
        <taxon>lamiids</taxon>
        <taxon>Lamiales</taxon>
        <taxon>Orobanchaceae</taxon>
        <taxon>Orobanchaceae incertae sedis</taxon>
        <taxon>Phtheirospermum</taxon>
    </lineage>
</organism>
<sequence>MSSIGNTHWCYQCNQPVRPRARNLVCPYCDGGFIQELPEFTSPHPNEPTGFGFNDPFHDPRFGIMDAFAALMRHRMTGRDPNFDVRTRPGMLPERRGPLLIFHGQSSSDGRGAHDRDPLELFLSSGPGMGHRRADLGDFFMGHGLHELIEQLSVNDRRGPPPAPRSAIDAMPTIRISQRHLSTDTHCPVCQDKFELGTRARRMPCDHIYHSDCIVPWLVEHNSCPVCRVELPSQGSSSGSQRNGNPSARRDGNGSQSQGRWNPFSFLWPSNSNQSNNQRRSENGGNNGSGEESNRTRWPFDY</sequence>
<dbReference type="SMART" id="SM00184">
    <property type="entry name" value="RING"/>
    <property type="match status" value="1"/>
</dbReference>
<feature type="domain" description="RING-type" evidence="10">
    <location>
        <begin position="187"/>
        <end position="228"/>
    </location>
</feature>
<evidence type="ECO:0000256" key="8">
    <source>
        <dbReference type="PROSITE-ProRule" id="PRU00175"/>
    </source>
</evidence>
<evidence type="ECO:0000256" key="2">
    <source>
        <dbReference type="ARBA" id="ARBA00012483"/>
    </source>
</evidence>
<dbReference type="PANTHER" id="PTHR15710:SF34">
    <property type="entry name" value="E3 UBIQUITIN-PROTEIN LIGASE RHC1A-RELATED"/>
    <property type="match status" value="1"/>
</dbReference>
<comment type="caution">
    <text evidence="11">The sequence shown here is derived from an EMBL/GenBank/DDBJ whole genome shotgun (WGS) entry which is preliminary data.</text>
</comment>
<comment type="catalytic activity">
    <reaction evidence="1">
        <text>S-ubiquitinyl-[E2 ubiquitin-conjugating enzyme]-L-cysteine + [acceptor protein]-L-lysine = [E2 ubiquitin-conjugating enzyme]-L-cysteine + N(6)-ubiquitinyl-[acceptor protein]-L-lysine.</text>
        <dbReference type="EC" id="2.3.2.27"/>
    </reaction>
</comment>